<dbReference type="KEGG" id="mfre:EXE63_09855"/>
<organism evidence="2 3">
    <name type="scientific">Mycolicibacterium frederiksbergense</name>
    <dbReference type="NCBI Taxonomy" id="117567"/>
    <lineage>
        <taxon>Bacteria</taxon>
        <taxon>Bacillati</taxon>
        <taxon>Actinomycetota</taxon>
        <taxon>Actinomycetes</taxon>
        <taxon>Mycobacteriales</taxon>
        <taxon>Mycobacteriaceae</taxon>
        <taxon>Mycolicibacterium</taxon>
    </lineage>
</organism>
<evidence type="ECO:0000313" key="2">
    <source>
        <dbReference type="EMBL" id="QIV81163.1"/>
    </source>
</evidence>
<keyword evidence="2" id="KW-0489">Methyltransferase</keyword>
<dbReference type="NCBIfam" id="TIGR01444">
    <property type="entry name" value="fkbM_fam"/>
    <property type="match status" value="1"/>
</dbReference>
<sequence>MLKDAARRGLRYLPARAEVQLRAVRNRHALSGFYAPGRELSALVPAEKVAIDAGANVGSYAYWIARSASGVIAFEPQPRLARRLAVSGIRGLTVHNCALSDSAGIADLHVPPPSHQGEASLHQLEAEASTVQVPLATLDSFGIADVGFFKVDVEGHEEPLLHGSEETLRRSSAYIYIEIEERHNPGGLARITAWLADLGYTEVLFRQHGAMHPFADFDVQRDQLDQRPRTAGYANNFLFSRPLR</sequence>
<keyword evidence="2" id="KW-0808">Transferase</keyword>
<keyword evidence="3" id="KW-1185">Reference proteome</keyword>
<dbReference type="InterPro" id="IPR029063">
    <property type="entry name" value="SAM-dependent_MTases_sf"/>
</dbReference>
<dbReference type="PANTHER" id="PTHR34203">
    <property type="entry name" value="METHYLTRANSFERASE, FKBM FAMILY PROTEIN"/>
    <property type="match status" value="1"/>
</dbReference>
<dbReference type="SUPFAM" id="SSF53335">
    <property type="entry name" value="S-adenosyl-L-methionine-dependent methyltransferases"/>
    <property type="match status" value="1"/>
</dbReference>
<dbReference type="GO" id="GO:0032259">
    <property type="term" value="P:methylation"/>
    <property type="evidence" value="ECO:0007669"/>
    <property type="project" value="UniProtKB-KW"/>
</dbReference>
<dbReference type="Proteomes" id="UP000501849">
    <property type="component" value="Chromosome"/>
</dbReference>
<dbReference type="GO" id="GO:0008168">
    <property type="term" value="F:methyltransferase activity"/>
    <property type="evidence" value="ECO:0007669"/>
    <property type="project" value="UniProtKB-KW"/>
</dbReference>
<dbReference type="InterPro" id="IPR052514">
    <property type="entry name" value="SAM-dependent_MTase"/>
</dbReference>
<dbReference type="AlphaFoldDB" id="A0A6H0S113"/>
<feature type="domain" description="Methyltransferase FkbM" evidence="1">
    <location>
        <begin position="52"/>
        <end position="200"/>
    </location>
</feature>
<dbReference type="EMBL" id="CP038799">
    <property type="protein sequence ID" value="QIV81163.1"/>
    <property type="molecule type" value="Genomic_DNA"/>
</dbReference>
<evidence type="ECO:0000259" key="1">
    <source>
        <dbReference type="Pfam" id="PF05050"/>
    </source>
</evidence>
<proteinExistence type="predicted"/>
<evidence type="ECO:0000313" key="3">
    <source>
        <dbReference type="Proteomes" id="UP000501849"/>
    </source>
</evidence>
<name>A0A6H0S113_9MYCO</name>
<dbReference type="Pfam" id="PF05050">
    <property type="entry name" value="Methyltransf_21"/>
    <property type="match status" value="1"/>
</dbReference>
<gene>
    <name evidence="2" type="ORF">EXE63_09855</name>
</gene>
<reference evidence="2 3" key="1">
    <citation type="submission" date="2019-04" db="EMBL/GenBank/DDBJ databases">
        <title>Draft, Whole-Genome Sequence of the Anthracene-degrading Mycobacterium frederiksbergense LB501T, Isolated from a Polycyclic Aromatic Hydrocarbon (PAH)-Contaminated Soil.</title>
        <authorList>
            <person name="Augelletti F."/>
        </authorList>
    </citation>
    <scope>NUCLEOTIDE SEQUENCE [LARGE SCALE GENOMIC DNA]</scope>
    <source>
        <strain evidence="2 3">LB 501T</strain>
    </source>
</reference>
<dbReference type="Gene3D" id="3.40.50.150">
    <property type="entry name" value="Vaccinia Virus protein VP39"/>
    <property type="match status" value="1"/>
</dbReference>
<dbReference type="InterPro" id="IPR006342">
    <property type="entry name" value="FkbM_mtfrase"/>
</dbReference>
<dbReference type="PANTHER" id="PTHR34203:SF15">
    <property type="entry name" value="SLL1173 PROTEIN"/>
    <property type="match status" value="1"/>
</dbReference>
<accession>A0A6H0S113</accession>
<protein>
    <submittedName>
        <fullName evidence="2">FkbM family methyltransferase</fullName>
    </submittedName>
</protein>